<reference evidence="2 3" key="1">
    <citation type="submission" date="2020-08" db="EMBL/GenBank/DDBJ databases">
        <title>Sequencing the genomes of 1000 actinobacteria strains.</title>
        <authorList>
            <person name="Klenk H.-P."/>
        </authorList>
    </citation>
    <scope>NUCLEOTIDE SEQUENCE [LARGE SCALE GENOMIC DNA]</scope>
    <source>
        <strain evidence="2 3">DSM 44551</strain>
    </source>
</reference>
<dbReference type="RefSeq" id="WP_246528337.1">
    <property type="nucleotide sequence ID" value="NZ_BAAAJD010000060.1"/>
</dbReference>
<protein>
    <submittedName>
        <fullName evidence="2">Pimeloyl-ACP methyl ester carboxylesterase</fullName>
    </submittedName>
</protein>
<feature type="domain" description="AB hydrolase-1" evidence="1">
    <location>
        <begin position="26"/>
        <end position="281"/>
    </location>
</feature>
<keyword evidence="3" id="KW-1185">Reference proteome</keyword>
<dbReference type="Gene3D" id="3.40.50.1820">
    <property type="entry name" value="alpha/beta hydrolase"/>
    <property type="match status" value="1"/>
</dbReference>
<dbReference type="PRINTS" id="PR00111">
    <property type="entry name" value="ABHYDROLASE"/>
</dbReference>
<organism evidence="2 3">
    <name type="scientific">Nocardiopsis composta</name>
    <dbReference type="NCBI Taxonomy" id="157465"/>
    <lineage>
        <taxon>Bacteria</taxon>
        <taxon>Bacillati</taxon>
        <taxon>Actinomycetota</taxon>
        <taxon>Actinomycetes</taxon>
        <taxon>Streptosporangiales</taxon>
        <taxon>Nocardiopsidaceae</taxon>
        <taxon>Nocardiopsis</taxon>
    </lineage>
</organism>
<gene>
    <name evidence="2" type="ORF">HDA36_004794</name>
</gene>
<dbReference type="GO" id="GO:0046503">
    <property type="term" value="P:glycerolipid catabolic process"/>
    <property type="evidence" value="ECO:0007669"/>
    <property type="project" value="TreeGrafter"/>
</dbReference>
<dbReference type="InterPro" id="IPR000073">
    <property type="entry name" value="AB_hydrolase_1"/>
</dbReference>
<accession>A0A7W8VG22</accession>
<dbReference type="AlphaFoldDB" id="A0A7W8VG22"/>
<dbReference type="GO" id="GO:0004806">
    <property type="term" value="F:triacylglycerol lipase activity"/>
    <property type="evidence" value="ECO:0007669"/>
    <property type="project" value="TreeGrafter"/>
</dbReference>
<dbReference type="EMBL" id="JACHDB010000001">
    <property type="protein sequence ID" value="MBB5434710.1"/>
    <property type="molecule type" value="Genomic_DNA"/>
</dbReference>
<name>A0A7W8VG22_9ACTN</name>
<sequence length="307" mass="32640">MTAQEHMLAVNGIEIHAEEFGDPEHPPVLLIMGSMTQGAMWPDALVGRIAAAGYRVIRYDHRDTGRSSALDFEAAPYTWEAIRDDALGVLDALGVESAHLVGHSAGGVLAQWIAVVRPERVRSLTVIGSSPLGRREGRVILRALTGEAQPEGSLPEPAPEFVELFRKASAAPPSGREELIAFQVETARMLNGPNLPFDADAQRRLEERLLDRDRDPATVANHRLAAAADLDFEPVGALPGITAPTLVLEGACEPVKPGHGPLIAAEIPGARMRFVQDMGHTIAPEVVGEVTDTVLEHLAAAEGGAAG</sequence>
<proteinExistence type="predicted"/>
<comment type="caution">
    <text evidence="2">The sequence shown here is derived from an EMBL/GenBank/DDBJ whole genome shotgun (WGS) entry which is preliminary data.</text>
</comment>
<dbReference type="SUPFAM" id="SSF53474">
    <property type="entry name" value="alpha/beta-Hydrolases"/>
    <property type="match status" value="1"/>
</dbReference>
<dbReference type="Proteomes" id="UP000572635">
    <property type="component" value="Unassembled WGS sequence"/>
</dbReference>
<evidence type="ECO:0000313" key="2">
    <source>
        <dbReference type="EMBL" id="MBB5434710.1"/>
    </source>
</evidence>
<dbReference type="PANTHER" id="PTHR43433:SF5">
    <property type="entry name" value="AB HYDROLASE-1 DOMAIN-CONTAINING PROTEIN"/>
    <property type="match status" value="1"/>
</dbReference>
<evidence type="ECO:0000313" key="3">
    <source>
        <dbReference type="Proteomes" id="UP000572635"/>
    </source>
</evidence>
<evidence type="ECO:0000259" key="1">
    <source>
        <dbReference type="Pfam" id="PF00561"/>
    </source>
</evidence>
<dbReference type="PANTHER" id="PTHR43433">
    <property type="entry name" value="HYDROLASE, ALPHA/BETA FOLD FAMILY PROTEIN"/>
    <property type="match status" value="1"/>
</dbReference>
<dbReference type="Pfam" id="PF00561">
    <property type="entry name" value="Abhydrolase_1"/>
    <property type="match status" value="1"/>
</dbReference>
<dbReference type="InterPro" id="IPR050471">
    <property type="entry name" value="AB_hydrolase"/>
</dbReference>
<dbReference type="InterPro" id="IPR029058">
    <property type="entry name" value="AB_hydrolase_fold"/>
</dbReference>